<dbReference type="EMBL" id="JAVHUY010000062">
    <property type="protein sequence ID" value="MDQ7910768.1"/>
    <property type="molecule type" value="Genomic_DNA"/>
</dbReference>
<protein>
    <recommendedName>
        <fullName evidence="3">Gfo/Idh/MocA-like oxidoreductase C-terminal domain-containing protein</fullName>
    </recommendedName>
</protein>
<accession>A0ABU0ZUP6</accession>
<dbReference type="Proteomes" id="UP001230908">
    <property type="component" value="Unassembled WGS sequence"/>
</dbReference>
<comment type="caution">
    <text evidence="1">The sequence shown here is derived from an EMBL/GenBank/DDBJ whole genome shotgun (WGS) entry which is preliminary data.</text>
</comment>
<evidence type="ECO:0000313" key="2">
    <source>
        <dbReference type="Proteomes" id="UP001230908"/>
    </source>
</evidence>
<evidence type="ECO:0000313" key="1">
    <source>
        <dbReference type="EMBL" id="MDQ7910768.1"/>
    </source>
</evidence>
<keyword evidence="2" id="KW-1185">Reference proteome</keyword>
<proteinExistence type="predicted"/>
<organism evidence="1 2">
    <name type="scientific">Phytohabitans maris</name>
    <dbReference type="NCBI Taxonomy" id="3071409"/>
    <lineage>
        <taxon>Bacteria</taxon>
        <taxon>Bacillati</taxon>
        <taxon>Actinomycetota</taxon>
        <taxon>Actinomycetes</taxon>
        <taxon>Micromonosporales</taxon>
        <taxon>Micromonosporaceae</taxon>
    </lineage>
</organism>
<dbReference type="RefSeq" id="WP_308718010.1">
    <property type="nucleotide sequence ID" value="NZ_JAVHUY010000062.1"/>
</dbReference>
<name>A0ABU0ZUP6_9ACTN</name>
<gene>
    <name evidence="1" type="ORF">RB614_40385</name>
</gene>
<evidence type="ECO:0008006" key="3">
    <source>
        <dbReference type="Google" id="ProtNLM"/>
    </source>
</evidence>
<reference evidence="1 2" key="1">
    <citation type="submission" date="2023-08" db="EMBL/GenBank/DDBJ databases">
        <title>Phytohabitans sansha sp. nov., isolated from marine sediment.</title>
        <authorList>
            <person name="Zhao Y."/>
            <person name="Yi K."/>
        </authorList>
    </citation>
    <scope>NUCLEOTIDE SEQUENCE [LARGE SCALE GENOMIC DNA]</scope>
    <source>
        <strain evidence="1 2">ZYX-F-186</strain>
    </source>
</reference>
<sequence>MIGPEDDPLRAYEPTGVPLVDAVIAAAMAAFEHGKAVQRGDRPACAVAYDRTMQALTEVQRLWTEAGRPGMPAVARHGAPDGG</sequence>